<dbReference type="AlphaFoldDB" id="A0A8B7Z498"/>
<evidence type="ECO:0000313" key="4">
    <source>
        <dbReference type="RefSeq" id="XP_022099610.1"/>
    </source>
</evidence>
<dbReference type="InterPro" id="IPR029058">
    <property type="entry name" value="AB_hydrolase_fold"/>
</dbReference>
<feature type="compositionally biased region" description="Polar residues" evidence="1">
    <location>
        <begin position="337"/>
        <end position="347"/>
    </location>
</feature>
<sequence length="603" mass="67448">MLAKASKLDVVWRKLLLTKFFTKGWGSVDNLKRMCKFGQVISDRSRCKLLVDKTYPVFIDKNEQRGECRILEGHFVSPFAKYIKGIMPKEVETARFQVILPSTWKSERKPICIHLAGTGDHGFWRRRTIMARPLLKEHGIASIILENPFYGLRKPKEQSRSSLLNVSDLFVMGGALVLETLTLLHWCEKEGYGPLGVSGISMGGHMATLAVTNWHKPIALIPCLSWSNATPTFTQGVMSGSIPWETLASEYVFHSEYEAEILRKLMKCPQYDAYRLGQEFAANFPESMEELQSVTLKSGVRCSCQNQRKPDQKTTASASQDGQGYVITSPDDMGNVEPNQQSSQCNVASKVESVPRDKDQYQSSSIPKTEKDVPSSRDICQKCSQMANTNGASDTDYQCMRTQNRSRDGTESSVGSFSDGSFQSDSDGDSSKTNTCRQNASQPPSDSASSLDSVEGTDNRKREVNEQVDGTVSSTRVGDPKVELKAGDKVKGTRKQSKQENEALRNEALQFMKGVMDAATFVGNFSKPVDPELVLTVLANQDAYIPWYQMPSLKELWPGMEVRYVNSGHVAAILFKQHHFRRAIRDAFQKMEKKYRGVLPEES</sequence>
<dbReference type="PANTHER" id="PTHR13617">
    <property type="entry name" value="PROTEIN ABHD18"/>
    <property type="match status" value="1"/>
</dbReference>
<gene>
    <name evidence="3 4 5" type="primary">LOC110984099</name>
</gene>
<dbReference type="KEGG" id="aplc:110984099"/>
<feature type="region of interest" description="Disordered" evidence="1">
    <location>
        <begin position="307"/>
        <end position="377"/>
    </location>
</feature>
<feature type="region of interest" description="Disordered" evidence="1">
    <location>
        <begin position="403"/>
        <end position="501"/>
    </location>
</feature>
<feature type="compositionally biased region" description="Basic and acidic residues" evidence="1">
    <location>
        <begin position="478"/>
        <end position="501"/>
    </location>
</feature>
<evidence type="ECO:0000313" key="3">
    <source>
        <dbReference type="RefSeq" id="XP_022099609.1"/>
    </source>
</evidence>
<dbReference type="OrthoDB" id="9987145at2759"/>
<proteinExistence type="predicted"/>
<evidence type="ECO:0000313" key="5">
    <source>
        <dbReference type="RefSeq" id="XP_022099611.1"/>
    </source>
</evidence>
<dbReference type="RefSeq" id="XP_022099611.1">
    <property type="nucleotide sequence ID" value="XM_022243919.1"/>
</dbReference>
<dbReference type="GeneID" id="110984099"/>
<dbReference type="SUPFAM" id="SSF53474">
    <property type="entry name" value="alpha/beta-Hydrolases"/>
    <property type="match status" value="1"/>
</dbReference>
<dbReference type="Gene3D" id="3.40.50.1820">
    <property type="entry name" value="alpha/beta hydrolase"/>
    <property type="match status" value="1"/>
</dbReference>
<dbReference type="PANTHER" id="PTHR13617:SF14">
    <property type="entry name" value="PROTEIN ABHD18"/>
    <property type="match status" value="1"/>
</dbReference>
<feature type="compositionally biased region" description="Polar residues" evidence="1">
    <location>
        <begin position="432"/>
        <end position="452"/>
    </location>
</feature>
<dbReference type="Pfam" id="PF09752">
    <property type="entry name" value="ABHD18"/>
    <property type="match status" value="1"/>
</dbReference>
<feature type="compositionally biased region" description="Polar residues" evidence="1">
    <location>
        <begin position="307"/>
        <end position="322"/>
    </location>
</feature>
<dbReference type="OMA" id="MACLACT"/>
<accession>A0A8B7Z498</accession>
<evidence type="ECO:0000313" key="2">
    <source>
        <dbReference type="Proteomes" id="UP000694845"/>
    </source>
</evidence>
<feature type="compositionally biased region" description="Low complexity" evidence="1">
    <location>
        <begin position="412"/>
        <end position="425"/>
    </location>
</feature>
<dbReference type="RefSeq" id="XP_022099609.1">
    <property type="nucleotide sequence ID" value="XM_022243917.1"/>
</dbReference>
<organism evidence="2 4">
    <name type="scientific">Acanthaster planci</name>
    <name type="common">Crown-of-thorns starfish</name>
    <dbReference type="NCBI Taxonomy" id="133434"/>
    <lineage>
        <taxon>Eukaryota</taxon>
        <taxon>Metazoa</taxon>
        <taxon>Echinodermata</taxon>
        <taxon>Eleutherozoa</taxon>
        <taxon>Asterozoa</taxon>
        <taxon>Asteroidea</taxon>
        <taxon>Valvatacea</taxon>
        <taxon>Valvatida</taxon>
        <taxon>Acanthasteridae</taxon>
        <taxon>Acanthaster</taxon>
    </lineage>
</organism>
<keyword evidence="2" id="KW-1185">Reference proteome</keyword>
<protein>
    <submittedName>
        <fullName evidence="3 4">Protein ABHD18-like</fullName>
    </submittedName>
</protein>
<dbReference type="RefSeq" id="XP_022099610.1">
    <property type="nucleotide sequence ID" value="XM_022243918.1"/>
</dbReference>
<dbReference type="Proteomes" id="UP000694845">
    <property type="component" value="Unplaced"/>
</dbReference>
<evidence type="ECO:0000256" key="1">
    <source>
        <dbReference type="SAM" id="MobiDB-lite"/>
    </source>
</evidence>
<reference evidence="3 4" key="1">
    <citation type="submission" date="2025-04" db="UniProtKB">
        <authorList>
            <consortium name="RefSeq"/>
        </authorList>
    </citation>
    <scope>IDENTIFICATION</scope>
</reference>
<dbReference type="InterPro" id="IPR019149">
    <property type="entry name" value="ABHD18"/>
</dbReference>
<name>A0A8B7Z498_ACAPL</name>